<dbReference type="SUPFAM" id="SSF52540">
    <property type="entry name" value="P-loop containing nucleoside triphosphate hydrolases"/>
    <property type="match status" value="1"/>
</dbReference>
<dbReference type="GO" id="GO:0005524">
    <property type="term" value="F:ATP binding"/>
    <property type="evidence" value="ECO:0007669"/>
    <property type="project" value="UniProtKB-KW"/>
</dbReference>
<dbReference type="AlphaFoldDB" id="A0A7C5XGD9"/>
<dbReference type="SMART" id="SM00382">
    <property type="entry name" value="AAA"/>
    <property type="match status" value="1"/>
</dbReference>
<dbReference type="InterPro" id="IPR003593">
    <property type="entry name" value="AAA+_ATPase"/>
</dbReference>
<evidence type="ECO:0000256" key="1">
    <source>
        <dbReference type="ARBA" id="ARBA00022448"/>
    </source>
</evidence>
<dbReference type="InterPro" id="IPR027417">
    <property type="entry name" value="P-loop_NTPase"/>
</dbReference>
<keyword evidence="2" id="KW-0547">Nucleotide-binding</keyword>
<evidence type="ECO:0000256" key="2">
    <source>
        <dbReference type="ARBA" id="ARBA00022741"/>
    </source>
</evidence>
<keyword evidence="1" id="KW-0813">Transport</keyword>
<dbReference type="EMBL" id="DRZI01000141">
    <property type="protein sequence ID" value="HHP81679.1"/>
    <property type="molecule type" value="Genomic_DNA"/>
</dbReference>
<dbReference type="InterPro" id="IPR013563">
    <property type="entry name" value="Oligopep_ABC_C"/>
</dbReference>
<evidence type="ECO:0000256" key="3">
    <source>
        <dbReference type="ARBA" id="ARBA00022840"/>
    </source>
</evidence>
<sequence>MSSSLLKVENVTKIFRYGFLGFKFKAVDDVSITIENKPMIFTIAGESGSGKTTLAKLILRIHRPEQGRILFMDRNIYEIDEDTFHKNIQPIMQDPYASFNPMQKPIRYLKETVKNIAGIKDEREIEEHVAKTLSYVGLNASEIIDKYPHEFSGGELQRLAVARALLPRPKIIIADEPVSMLDASLRINVINLFKKIKEDLGIAFIYITHDLATAYYMSDKIAIMFRGTVIESGESKKVLSKPLHPYTQALLESLPEPDSRKRKLWIEKRIRFSTYIEEEEFIAKGCKYVFRCPYAMDKCKTVVPPYIKVNGTEVRCWLYESR</sequence>
<dbReference type="Gene3D" id="3.40.50.300">
    <property type="entry name" value="P-loop containing nucleotide triphosphate hydrolases"/>
    <property type="match status" value="1"/>
</dbReference>
<reference evidence="5" key="1">
    <citation type="journal article" date="2020" name="mSystems">
        <title>Genome- and Community-Level Interaction Insights into Carbon Utilization and Element Cycling Functions of Hydrothermarchaeota in Hydrothermal Sediment.</title>
        <authorList>
            <person name="Zhou Z."/>
            <person name="Liu Y."/>
            <person name="Xu W."/>
            <person name="Pan J."/>
            <person name="Luo Z.H."/>
            <person name="Li M."/>
        </authorList>
    </citation>
    <scope>NUCLEOTIDE SEQUENCE [LARGE SCALE GENOMIC DNA]</scope>
    <source>
        <strain evidence="5">SpSt-1121</strain>
    </source>
</reference>
<dbReference type="InterPro" id="IPR003439">
    <property type="entry name" value="ABC_transporter-like_ATP-bd"/>
</dbReference>
<accession>A0A7C5XGD9</accession>
<dbReference type="Pfam" id="PF08352">
    <property type="entry name" value="oligo_HPY"/>
    <property type="match status" value="1"/>
</dbReference>
<dbReference type="PROSITE" id="PS00211">
    <property type="entry name" value="ABC_TRANSPORTER_1"/>
    <property type="match status" value="1"/>
</dbReference>
<name>A0A7C5XGD9_9CREN</name>
<dbReference type="PANTHER" id="PTHR43230:SF3">
    <property type="entry name" value="ABC-TYPE DIPEPTIDE_OLIGOPEPTIDE TRANSPORT SYSTEM, ATPASE COMPONENT"/>
    <property type="match status" value="1"/>
</dbReference>
<proteinExistence type="predicted"/>
<evidence type="ECO:0000259" key="4">
    <source>
        <dbReference type="PROSITE" id="PS50893"/>
    </source>
</evidence>
<evidence type="ECO:0000313" key="5">
    <source>
        <dbReference type="EMBL" id="HHP81679.1"/>
    </source>
</evidence>
<dbReference type="InterPro" id="IPR017871">
    <property type="entry name" value="ABC_transporter-like_CS"/>
</dbReference>
<dbReference type="GO" id="GO:0016887">
    <property type="term" value="F:ATP hydrolysis activity"/>
    <property type="evidence" value="ECO:0007669"/>
    <property type="project" value="InterPro"/>
</dbReference>
<comment type="caution">
    <text evidence="5">The sequence shown here is derived from an EMBL/GenBank/DDBJ whole genome shotgun (WGS) entry which is preliminary data.</text>
</comment>
<keyword evidence="3 5" id="KW-0067">ATP-binding</keyword>
<dbReference type="PANTHER" id="PTHR43230">
    <property type="entry name" value="ABC-TYPE DIPEPTIDE/OLIGOPEPTIDE TRANSPORT SYSTEM, ATPASE COMPONENT"/>
    <property type="match status" value="1"/>
</dbReference>
<gene>
    <name evidence="5" type="ORF">ENM84_03350</name>
</gene>
<dbReference type="CDD" id="cd03257">
    <property type="entry name" value="ABC_NikE_OppD_transporters"/>
    <property type="match status" value="1"/>
</dbReference>
<dbReference type="Pfam" id="PF00005">
    <property type="entry name" value="ABC_tran"/>
    <property type="match status" value="1"/>
</dbReference>
<protein>
    <submittedName>
        <fullName evidence="5">ABC transporter ATP-binding protein</fullName>
    </submittedName>
</protein>
<feature type="domain" description="ABC transporter" evidence="4">
    <location>
        <begin position="6"/>
        <end position="251"/>
    </location>
</feature>
<dbReference type="NCBIfam" id="TIGR01727">
    <property type="entry name" value="oligo_HPY"/>
    <property type="match status" value="1"/>
</dbReference>
<dbReference type="PROSITE" id="PS50893">
    <property type="entry name" value="ABC_TRANSPORTER_2"/>
    <property type="match status" value="1"/>
</dbReference>
<organism evidence="5">
    <name type="scientific">Ignisphaera aggregans</name>
    <dbReference type="NCBI Taxonomy" id="334771"/>
    <lineage>
        <taxon>Archaea</taxon>
        <taxon>Thermoproteota</taxon>
        <taxon>Thermoprotei</taxon>
        <taxon>Desulfurococcales</taxon>
        <taxon>Desulfurococcaceae</taxon>
        <taxon>Ignisphaera</taxon>
    </lineage>
</organism>
<dbReference type="GO" id="GO:0015833">
    <property type="term" value="P:peptide transport"/>
    <property type="evidence" value="ECO:0007669"/>
    <property type="project" value="InterPro"/>
</dbReference>